<evidence type="ECO:0000313" key="2">
    <source>
        <dbReference type="Proteomes" id="UP000029665"/>
    </source>
</evidence>
<dbReference type="OrthoDB" id="2758519at2759"/>
<reference evidence="1" key="1">
    <citation type="submission" date="2014-01" db="EMBL/GenBank/DDBJ databases">
        <title>The genome of the white-rot fungus Pycnoporus cinnabarinus: a basidiomycete model with a versatile arsenal for lignocellulosic biomass breakdown.</title>
        <authorList>
            <person name="Levasseur A."/>
            <person name="Lomascolo A."/>
            <person name="Ruiz-Duenas F.J."/>
            <person name="Uzan E."/>
            <person name="Piumi F."/>
            <person name="Kues U."/>
            <person name="Ram A.F.J."/>
            <person name="Murat C."/>
            <person name="Haon M."/>
            <person name="Benoit I."/>
            <person name="Arfi Y."/>
            <person name="Chevret D."/>
            <person name="Drula E."/>
            <person name="Kwon M.J."/>
            <person name="Gouret P."/>
            <person name="Lesage-Meessen L."/>
            <person name="Lombard V."/>
            <person name="Mariette J."/>
            <person name="Noirot C."/>
            <person name="Park J."/>
            <person name="Patyshakuliyeva A."/>
            <person name="Wieneger R.A.B."/>
            <person name="Wosten H.A.B."/>
            <person name="Martin F."/>
            <person name="Coutinho P.M."/>
            <person name="de Vries R."/>
            <person name="Martinez A.T."/>
            <person name="Klopp C."/>
            <person name="Pontarotti P."/>
            <person name="Henrissat B."/>
            <person name="Record E."/>
        </authorList>
    </citation>
    <scope>NUCLEOTIDE SEQUENCE [LARGE SCALE GENOMIC DNA]</scope>
    <source>
        <strain evidence="1">BRFM137</strain>
    </source>
</reference>
<organism evidence="1 2">
    <name type="scientific">Pycnoporus cinnabarinus</name>
    <name type="common">Cinnabar-red polypore</name>
    <name type="synonym">Trametes cinnabarina</name>
    <dbReference type="NCBI Taxonomy" id="5643"/>
    <lineage>
        <taxon>Eukaryota</taxon>
        <taxon>Fungi</taxon>
        <taxon>Dikarya</taxon>
        <taxon>Basidiomycota</taxon>
        <taxon>Agaricomycotina</taxon>
        <taxon>Agaricomycetes</taxon>
        <taxon>Polyporales</taxon>
        <taxon>Polyporaceae</taxon>
        <taxon>Trametes</taxon>
    </lineage>
</organism>
<accession>A0A060SCA9</accession>
<protein>
    <submittedName>
        <fullName evidence="1">Uncharacterized protein</fullName>
    </submittedName>
</protein>
<proteinExistence type="predicted"/>
<dbReference type="AlphaFoldDB" id="A0A060SCA9"/>
<comment type="caution">
    <text evidence="1">The sequence shown here is derived from an EMBL/GenBank/DDBJ whole genome shotgun (WGS) entry which is preliminary data.</text>
</comment>
<dbReference type="Proteomes" id="UP000029665">
    <property type="component" value="Unassembled WGS sequence"/>
</dbReference>
<evidence type="ECO:0000313" key="1">
    <source>
        <dbReference type="EMBL" id="CDO72142.1"/>
    </source>
</evidence>
<sequence>MSSPRTALSAATTNYDAADNSANYKYPRCTKFQRPRAGDSNEQSELGSTAYFRSEGDLRLESAGEASECQNLCIGDVFCHTISSFDPPHYQLWLRESKGRDGACWKQVYTGYQRHDGRKLILTHNKREPSWVLTGWYKRWLKEEYKLLDEERRKGHKDACIPGARK</sequence>
<dbReference type="HOGENOM" id="CLU_1603581_0_0_1"/>
<name>A0A060SCA9_PYCCI</name>
<keyword evidence="2" id="KW-1185">Reference proteome</keyword>
<dbReference type="EMBL" id="CCBP010000110">
    <property type="protein sequence ID" value="CDO72142.1"/>
    <property type="molecule type" value="Genomic_DNA"/>
</dbReference>
<gene>
    <name evidence="1" type="ORF">BN946_scf184962.g85</name>
</gene>